<accession>K1P817</accession>
<protein>
    <recommendedName>
        <fullName evidence="2">DDE Tnp4 domain-containing protein</fullName>
    </recommendedName>
</protein>
<organism evidence="1">
    <name type="scientific">Magallana gigas</name>
    <name type="common">Pacific oyster</name>
    <name type="synonym">Crassostrea gigas</name>
    <dbReference type="NCBI Taxonomy" id="29159"/>
    <lineage>
        <taxon>Eukaryota</taxon>
        <taxon>Metazoa</taxon>
        <taxon>Spiralia</taxon>
        <taxon>Lophotrochozoa</taxon>
        <taxon>Mollusca</taxon>
        <taxon>Bivalvia</taxon>
        <taxon>Autobranchia</taxon>
        <taxon>Pteriomorphia</taxon>
        <taxon>Ostreida</taxon>
        <taxon>Ostreoidea</taxon>
        <taxon>Ostreidae</taxon>
        <taxon>Magallana</taxon>
    </lineage>
</organism>
<dbReference type="EMBL" id="JH819093">
    <property type="protein sequence ID" value="EKC19867.1"/>
    <property type="molecule type" value="Genomic_DNA"/>
</dbReference>
<evidence type="ECO:0008006" key="2">
    <source>
        <dbReference type="Google" id="ProtNLM"/>
    </source>
</evidence>
<proteinExistence type="predicted"/>
<evidence type="ECO:0000313" key="1">
    <source>
        <dbReference type="EMBL" id="EKC19867.1"/>
    </source>
</evidence>
<dbReference type="HOGENOM" id="CLU_2981112_0_0_1"/>
<dbReference type="InParanoid" id="K1P817"/>
<sequence length="58" mass="6741">MILAACILHNMCIFNDDEVEDYIMEEQLQDPNDCQCDNIYQNGHNGIVRRLQLVNSLN</sequence>
<reference evidence="1" key="1">
    <citation type="journal article" date="2012" name="Nature">
        <title>The oyster genome reveals stress adaptation and complexity of shell formation.</title>
        <authorList>
            <person name="Zhang G."/>
            <person name="Fang X."/>
            <person name="Guo X."/>
            <person name="Li L."/>
            <person name="Luo R."/>
            <person name="Xu F."/>
            <person name="Yang P."/>
            <person name="Zhang L."/>
            <person name="Wang X."/>
            <person name="Qi H."/>
            <person name="Xiong Z."/>
            <person name="Que H."/>
            <person name="Xie Y."/>
            <person name="Holland P.W."/>
            <person name="Paps J."/>
            <person name="Zhu Y."/>
            <person name="Wu F."/>
            <person name="Chen Y."/>
            <person name="Wang J."/>
            <person name="Peng C."/>
            <person name="Meng J."/>
            <person name="Yang L."/>
            <person name="Liu J."/>
            <person name="Wen B."/>
            <person name="Zhang N."/>
            <person name="Huang Z."/>
            <person name="Zhu Q."/>
            <person name="Feng Y."/>
            <person name="Mount A."/>
            <person name="Hedgecock D."/>
            <person name="Xu Z."/>
            <person name="Liu Y."/>
            <person name="Domazet-Loso T."/>
            <person name="Du Y."/>
            <person name="Sun X."/>
            <person name="Zhang S."/>
            <person name="Liu B."/>
            <person name="Cheng P."/>
            <person name="Jiang X."/>
            <person name="Li J."/>
            <person name="Fan D."/>
            <person name="Wang W."/>
            <person name="Fu W."/>
            <person name="Wang T."/>
            <person name="Wang B."/>
            <person name="Zhang J."/>
            <person name="Peng Z."/>
            <person name="Li Y."/>
            <person name="Li N."/>
            <person name="Wang J."/>
            <person name="Chen M."/>
            <person name="He Y."/>
            <person name="Tan F."/>
            <person name="Song X."/>
            <person name="Zheng Q."/>
            <person name="Huang R."/>
            <person name="Yang H."/>
            <person name="Du X."/>
            <person name="Chen L."/>
            <person name="Yang M."/>
            <person name="Gaffney P.M."/>
            <person name="Wang S."/>
            <person name="Luo L."/>
            <person name="She Z."/>
            <person name="Ming Y."/>
            <person name="Huang W."/>
            <person name="Zhang S."/>
            <person name="Huang B."/>
            <person name="Zhang Y."/>
            <person name="Qu T."/>
            <person name="Ni P."/>
            <person name="Miao G."/>
            <person name="Wang J."/>
            <person name="Wang Q."/>
            <person name="Steinberg C.E."/>
            <person name="Wang H."/>
            <person name="Li N."/>
            <person name="Qian L."/>
            <person name="Zhang G."/>
            <person name="Li Y."/>
            <person name="Yang H."/>
            <person name="Liu X."/>
            <person name="Wang J."/>
            <person name="Yin Y."/>
            <person name="Wang J."/>
        </authorList>
    </citation>
    <scope>NUCLEOTIDE SEQUENCE [LARGE SCALE GENOMIC DNA]</scope>
    <source>
        <strain evidence="1">05x7-T-G4-1.051#20</strain>
    </source>
</reference>
<gene>
    <name evidence="1" type="ORF">CGI_10007391</name>
</gene>
<name>K1P817_MAGGI</name>
<dbReference type="AlphaFoldDB" id="K1P817"/>